<feature type="compositionally biased region" description="Polar residues" evidence="1">
    <location>
        <begin position="29"/>
        <end position="40"/>
    </location>
</feature>
<evidence type="ECO:0000313" key="4">
    <source>
        <dbReference type="Proteomes" id="UP000728185"/>
    </source>
</evidence>
<evidence type="ECO:0000256" key="1">
    <source>
        <dbReference type="SAM" id="MobiDB-lite"/>
    </source>
</evidence>
<dbReference type="PANTHER" id="PTHR13179">
    <property type="entry name" value="DEP DOMAIN CONTAINING PROTEIN 5"/>
    <property type="match status" value="1"/>
</dbReference>
<evidence type="ECO:0000259" key="2">
    <source>
        <dbReference type="Pfam" id="PF19418"/>
    </source>
</evidence>
<dbReference type="EMBL" id="LUCM01009670">
    <property type="protein sequence ID" value="KAA0186554.1"/>
    <property type="molecule type" value="Genomic_DNA"/>
</dbReference>
<dbReference type="GO" id="GO:0005765">
    <property type="term" value="C:lysosomal membrane"/>
    <property type="evidence" value="ECO:0007669"/>
    <property type="project" value="TreeGrafter"/>
</dbReference>
<comment type="caution">
    <text evidence="3">The sequence shown here is derived from an EMBL/GenBank/DDBJ whole genome shotgun (WGS) entry which is preliminary data.</text>
</comment>
<dbReference type="AlphaFoldDB" id="A0A8E0RS36"/>
<proteinExistence type="predicted"/>
<dbReference type="InterPro" id="IPR045838">
    <property type="entry name" value="DEPDC5_CTD"/>
</dbReference>
<feature type="compositionally biased region" description="Polar residues" evidence="1">
    <location>
        <begin position="352"/>
        <end position="363"/>
    </location>
</feature>
<dbReference type="GO" id="GO:1990130">
    <property type="term" value="C:GATOR1 complex"/>
    <property type="evidence" value="ECO:0007669"/>
    <property type="project" value="TreeGrafter"/>
</dbReference>
<dbReference type="GO" id="GO:1904262">
    <property type="term" value="P:negative regulation of TORC1 signaling"/>
    <property type="evidence" value="ECO:0007669"/>
    <property type="project" value="TreeGrafter"/>
</dbReference>
<feature type="domain" description="DEPDC5 C-terminal" evidence="2">
    <location>
        <begin position="143"/>
        <end position="353"/>
    </location>
</feature>
<feature type="region of interest" description="Disordered" evidence="1">
    <location>
        <begin position="349"/>
        <end position="372"/>
    </location>
</feature>
<gene>
    <name evidence="3" type="ORF">FBUS_05895</name>
</gene>
<feature type="region of interest" description="Disordered" evidence="1">
    <location>
        <begin position="21"/>
        <end position="57"/>
    </location>
</feature>
<sequence>MTAHSSHSAANLTNMVSVSGSLSKLSDSMPPTGTGTSSAGPQPIPFPESFVPRATSGPNGSVVDFETEWLEIAFATNALSTEHKSGLTPSPSQHDSSVVTDRNTEFLFTVSHGSNGADKADSICHPIFFLIPYALEDDSVLRKSCICDLDDATVGDRAEWTHCVYDTMYHPLCAFTLELQWLVASGSRLAELISQWHHRARNNLHFFPIPCFPFEYPGRRSFSDPLRHPIFVPCRLDRLTSTSNNSGSNQDLINQNSLSIGDIADQLFGDFPEEIRLHMVRLFQDHLLRPFGFLPSAHDSCQVPPVTPLHECLQKPGLPKRWTYVHCSGGMFVMIPVYRSQAMGSRHATHESPVSTASSNLSCASGPEASHF</sequence>
<dbReference type="Proteomes" id="UP000728185">
    <property type="component" value="Unassembled WGS sequence"/>
</dbReference>
<dbReference type="GO" id="GO:0005096">
    <property type="term" value="F:GTPase activator activity"/>
    <property type="evidence" value="ECO:0007669"/>
    <property type="project" value="InterPro"/>
</dbReference>
<name>A0A8E0RS36_9TREM</name>
<protein>
    <submittedName>
        <fullName evidence="3">Putative dep domain containing protein</fullName>
    </submittedName>
</protein>
<dbReference type="InterPro" id="IPR027244">
    <property type="entry name" value="IML1"/>
</dbReference>
<dbReference type="GO" id="GO:0034198">
    <property type="term" value="P:cellular response to amino acid starvation"/>
    <property type="evidence" value="ECO:0007669"/>
    <property type="project" value="TreeGrafter"/>
</dbReference>
<accession>A0A8E0RS36</accession>
<reference evidence="3" key="1">
    <citation type="submission" date="2019-05" db="EMBL/GenBank/DDBJ databases">
        <title>Annotation for the trematode Fasciolopsis buski.</title>
        <authorList>
            <person name="Choi Y.-J."/>
        </authorList>
    </citation>
    <scope>NUCLEOTIDE SEQUENCE</scope>
    <source>
        <strain evidence="3">HT</strain>
        <tissue evidence="3">Whole worm</tissue>
    </source>
</reference>
<evidence type="ECO:0000313" key="3">
    <source>
        <dbReference type="EMBL" id="KAA0186554.1"/>
    </source>
</evidence>
<dbReference type="PANTHER" id="PTHR13179:SF8">
    <property type="entry name" value="GATOR COMPLEX PROTEIN DEPDC5"/>
    <property type="match status" value="1"/>
</dbReference>
<dbReference type="OrthoDB" id="39497at2759"/>
<keyword evidence="4" id="KW-1185">Reference proteome</keyword>
<organism evidence="3 4">
    <name type="scientific">Fasciolopsis buskii</name>
    <dbReference type="NCBI Taxonomy" id="27845"/>
    <lineage>
        <taxon>Eukaryota</taxon>
        <taxon>Metazoa</taxon>
        <taxon>Spiralia</taxon>
        <taxon>Lophotrochozoa</taxon>
        <taxon>Platyhelminthes</taxon>
        <taxon>Trematoda</taxon>
        <taxon>Digenea</taxon>
        <taxon>Plagiorchiida</taxon>
        <taxon>Echinostomata</taxon>
        <taxon>Echinostomatoidea</taxon>
        <taxon>Fasciolidae</taxon>
        <taxon>Fasciolopsis</taxon>
    </lineage>
</organism>
<dbReference type="Pfam" id="PF19418">
    <property type="entry name" value="DEPDC5_CTD"/>
    <property type="match status" value="1"/>
</dbReference>
<dbReference type="GO" id="GO:0010508">
    <property type="term" value="P:positive regulation of autophagy"/>
    <property type="evidence" value="ECO:0007669"/>
    <property type="project" value="TreeGrafter"/>
</dbReference>